<keyword evidence="1" id="KW-0812">Transmembrane</keyword>
<feature type="transmembrane region" description="Helical" evidence="1">
    <location>
        <begin position="21"/>
        <end position="38"/>
    </location>
</feature>
<name>A0A0T5XCK7_9BACT</name>
<dbReference type="EMBL" id="ACJX03000001">
    <property type="protein sequence ID" value="KRT36057.1"/>
    <property type="molecule type" value="Genomic_DNA"/>
</dbReference>
<evidence type="ECO:0000256" key="1">
    <source>
        <dbReference type="SAM" id="Phobius"/>
    </source>
</evidence>
<gene>
    <name evidence="2" type="ORF">HMPREF1705_04692</name>
</gene>
<evidence type="ECO:0000313" key="2">
    <source>
        <dbReference type="EMBL" id="KRT36057.1"/>
    </source>
</evidence>
<dbReference type="AlphaFoldDB" id="A0A0T5XCK7"/>
<comment type="caution">
    <text evidence="2">The sequence shown here is derived from an EMBL/GenBank/DDBJ whole genome shotgun (WGS) entry which is preliminary data.</text>
</comment>
<proteinExistence type="predicted"/>
<accession>A0A0T5XCK7</accession>
<keyword evidence="1" id="KW-1133">Transmembrane helix</keyword>
<keyword evidence="1" id="KW-0472">Membrane</keyword>
<reference evidence="3" key="1">
    <citation type="submission" date="2012-09" db="EMBL/GenBank/DDBJ databases">
        <authorList>
            <person name="Weinstock G."/>
            <person name="Sodergren E."/>
            <person name="Clifton S."/>
            <person name="Fulton L."/>
            <person name="Fulton B."/>
            <person name="Courtney L."/>
            <person name="Fronick C."/>
            <person name="Harrison M."/>
            <person name="Strong C."/>
            <person name="Farmer C."/>
            <person name="Delehaunty K."/>
            <person name="Markovic C."/>
            <person name="Hall O."/>
            <person name="Minx P."/>
            <person name="Tomlinson C."/>
            <person name="Mitreva M."/>
            <person name="Nelson J."/>
            <person name="Hou S."/>
            <person name="Wollam A."/>
            <person name="Pepin K.H."/>
            <person name="Johnson M."/>
            <person name="Bhonagiri V."/>
            <person name="Nash W.E."/>
            <person name="Suruliraj S."/>
            <person name="Warren W."/>
            <person name="Chinwalla A."/>
            <person name="Mardis E.R."/>
            <person name="Wilson R.K."/>
        </authorList>
    </citation>
    <scope>NUCLEOTIDE SEQUENCE [LARGE SCALE GENOMIC DNA]</scope>
    <source>
        <strain evidence="3">OS1</strain>
    </source>
</reference>
<dbReference type="Proteomes" id="UP000005273">
    <property type="component" value="Unassembled WGS sequence"/>
</dbReference>
<evidence type="ECO:0000313" key="3">
    <source>
        <dbReference type="Proteomes" id="UP000005273"/>
    </source>
</evidence>
<organism evidence="2 3">
    <name type="scientific">Acetomicrobium hydrogeniformans ATCC BAA-1850</name>
    <dbReference type="NCBI Taxonomy" id="592015"/>
    <lineage>
        <taxon>Bacteria</taxon>
        <taxon>Thermotogati</taxon>
        <taxon>Synergistota</taxon>
        <taxon>Synergistia</taxon>
        <taxon>Synergistales</taxon>
        <taxon>Acetomicrobiaceae</taxon>
        <taxon>Acetomicrobium</taxon>
    </lineage>
</organism>
<keyword evidence="3" id="KW-1185">Reference proteome</keyword>
<sequence length="39" mass="4536">MQGLKSTTRYKTSLKEPALNRYNIEFILYCSVTIILTIL</sequence>
<protein>
    <submittedName>
        <fullName evidence="2">Uncharacterized protein</fullName>
    </submittedName>
</protein>